<gene>
    <name evidence="2" type="ORF">PAHAL_5G330100</name>
</gene>
<dbReference type="AlphaFoldDB" id="A0A2S3HVJ9"/>
<organism evidence="2">
    <name type="scientific">Panicum hallii</name>
    <dbReference type="NCBI Taxonomy" id="206008"/>
    <lineage>
        <taxon>Eukaryota</taxon>
        <taxon>Viridiplantae</taxon>
        <taxon>Streptophyta</taxon>
        <taxon>Embryophyta</taxon>
        <taxon>Tracheophyta</taxon>
        <taxon>Spermatophyta</taxon>
        <taxon>Magnoliopsida</taxon>
        <taxon>Liliopsida</taxon>
        <taxon>Poales</taxon>
        <taxon>Poaceae</taxon>
        <taxon>PACMAD clade</taxon>
        <taxon>Panicoideae</taxon>
        <taxon>Panicodae</taxon>
        <taxon>Paniceae</taxon>
        <taxon>Panicinae</taxon>
        <taxon>Panicum</taxon>
        <taxon>Panicum sect. Panicum</taxon>
    </lineage>
</organism>
<feature type="signal peptide" evidence="1">
    <location>
        <begin position="1"/>
        <end position="30"/>
    </location>
</feature>
<reference evidence="2" key="1">
    <citation type="submission" date="2018-04" db="EMBL/GenBank/DDBJ databases">
        <title>WGS assembly of Panicum hallii.</title>
        <authorList>
            <person name="Lovell J."/>
            <person name="Jenkins J."/>
            <person name="Lowry D."/>
            <person name="Mamidi S."/>
            <person name="Sreedasyam A."/>
            <person name="Weng X."/>
            <person name="Barry K."/>
            <person name="Bonette J."/>
            <person name="Campitelli B."/>
            <person name="Daum C."/>
            <person name="Gordon S."/>
            <person name="Gould B."/>
            <person name="Lipzen A."/>
            <person name="Macqueen A."/>
            <person name="Palacio-Mejia J."/>
            <person name="Plott C."/>
            <person name="Shakirov E."/>
            <person name="Shu S."/>
            <person name="Yoshinaga Y."/>
            <person name="Zane M."/>
            <person name="Rokhsar D."/>
            <person name="Grimwood J."/>
            <person name="Schmutz J."/>
            <person name="Juenger T."/>
        </authorList>
    </citation>
    <scope>NUCLEOTIDE SEQUENCE [LARGE SCALE GENOMIC DNA]</scope>
    <source>
        <strain evidence="2">FIL2</strain>
    </source>
</reference>
<protein>
    <recommendedName>
        <fullName evidence="3">Secreted protein</fullName>
    </recommendedName>
</protein>
<dbReference type="Gramene" id="PAN30858">
    <property type="protein sequence ID" value="PAN30858"/>
    <property type="gene ID" value="PAHAL_5G330100"/>
</dbReference>
<evidence type="ECO:0000256" key="1">
    <source>
        <dbReference type="SAM" id="SignalP"/>
    </source>
</evidence>
<sequence length="107" mass="12470">MLRLRLVRSPSHSFYLFVAILAIFFREAACTEEHLPFDRVTLDLINLLHCWKRIQIISLVPNDRIIRLSIEQFVKGSPKGRICSIFFLCTFCIVCANNRTCMHVPTM</sequence>
<evidence type="ECO:0008006" key="3">
    <source>
        <dbReference type="Google" id="ProtNLM"/>
    </source>
</evidence>
<dbReference type="Proteomes" id="UP000243499">
    <property type="component" value="Chromosome 5"/>
</dbReference>
<dbReference type="EMBL" id="CM008050">
    <property type="protein sequence ID" value="PAN30858.1"/>
    <property type="molecule type" value="Genomic_DNA"/>
</dbReference>
<name>A0A2S3HVJ9_9POAL</name>
<proteinExistence type="predicted"/>
<evidence type="ECO:0000313" key="2">
    <source>
        <dbReference type="EMBL" id="PAN30858.1"/>
    </source>
</evidence>
<feature type="chain" id="PRO_5015565051" description="Secreted protein" evidence="1">
    <location>
        <begin position="31"/>
        <end position="107"/>
    </location>
</feature>
<keyword evidence="1" id="KW-0732">Signal</keyword>
<accession>A0A2S3HVJ9</accession>